<organism evidence="1 2">
    <name type="scientific">Paraburkholderia elongata</name>
    <dbReference type="NCBI Taxonomy" id="2675747"/>
    <lineage>
        <taxon>Bacteria</taxon>
        <taxon>Pseudomonadati</taxon>
        <taxon>Pseudomonadota</taxon>
        <taxon>Betaproteobacteria</taxon>
        <taxon>Burkholderiales</taxon>
        <taxon>Burkholderiaceae</taxon>
        <taxon>Paraburkholderia</taxon>
    </lineage>
</organism>
<keyword evidence="2" id="KW-1185">Reference proteome</keyword>
<dbReference type="Proteomes" id="UP000655523">
    <property type="component" value="Unassembled WGS sequence"/>
</dbReference>
<dbReference type="AlphaFoldDB" id="A0A972NUV9"/>
<name>A0A972NUV9_9BURK</name>
<proteinExistence type="predicted"/>
<sequence>MSRSGYSDDYEGVELWRGAVKSAIRGKRGQAFFRDLAAALDAMPEKRLIADELQTAEGEFCTIGVLGHARGVDMAKLDPEDRDAVGAAFNIAPALAAEIVFENDENDYHWNAALGHIEYDTPEQRWVRMRQWVEANLIKEPK</sequence>
<dbReference type="EMBL" id="WOEZ01000185">
    <property type="protein sequence ID" value="NPT59034.1"/>
    <property type="molecule type" value="Genomic_DNA"/>
</dbReference>
<evidence type="ECO:0000313" key="1">
    <source>
        <dbReference type="EMBL" id="NPT59034.1"/>
    </source>
</evidence>
<accession>A0A972NUV9</accession>
<protein>
    <submittedName>
        <fullName evidence="1">Uncharacterized protein</fullName>
    </submittedName>
</protein>
<evidence type="ECO:0000313" key="2">
    <source>
        <dbReference type="Proteomes" id="UP000655523"/>
    </source>
</evidence>
<comment type="caution">
    <text evidence="1">The sequence shown here is derived from an EMBL/GenBank/DDBJ whole genome shotgun (WGS) entry which is preliminary data.</text>
</comment>
<gene>
    <name evidence="1" type="ORF">GNZ13_31865</name>
</gene>
<reference evidence="1 2" key="1">
    <citation type="submission" date="2019-11" db="EMBL/GenBank/DDBJ databases">
        <title>Metabolism of dissolved organic matter in forest soils.</title>
        <authorList>
            <person name="Cyle K.T."/>
            <person name="Wilhelm R.C."/>
            <person name="Martinez C.E."/>
        </authorList>
    </citation>
    <scope>NUCLEOTIDE SEQUENCE [LARGE SCALE GENOMIC DNA]</scope>
    <source>
        <strain evidence="1 2">5N</strain>
    </source>
</reference>